<keyword evidence="4 6" id="KW-1133">Transmembrane helix</keyword>
<dbReference type="KEGG" id="mzi:HWN40_10520"/>
<dbReference type="InterPro" id="IPR050833">
    <property type="entry name" value="Poly_Biosynth_Transport"/>
</dbReference>
<feature type="transmembrane region" description="Helical" evidence="6">
    <location>
        <begin position="421"/>
        <end position="442"/>
    </location>
</feature>
<feature type="transmembrane region" description="Helical" evidence="6">
    <location>
        <begin position="123"/>
        <end position="146"/>
    </location>
</feature>
<evidence type="ECO:0000256" key="5">
    <source>
        <dbReference type="ARBA" id="ARBA00023136"/>
    </source>
</evidence>
<evidence type="ECO:0000256" key="1">
    <source>
        <dbReference type="ARBA" id="ARBA00004651"/>
    </source>
</evidence>
<dbReference type="CDD" id="cd13128">
    <property type="entry name" value="MATE_Wzx_like"/>
    <property type="match status" value="1"/>
</dbReference>
<feature type="transmembrane region" description="Helical" evidence="6">
    <location>
        <begin position="21"/>
        <end position="42"/>
    </location>
</feature>
<keyword evidence="2" id="KW-1003">Cell membrane</keyword>
<feature type="transmembrane region" description="Helical" evidence="6">
    <location>
        <begin position="54"/>
        <end position="77"/>
    </location>
</feature>
<feature type="transmembrane region" description="Helical" evidence="6">
    <location>
        <begin position="448"/>
        <end position="469"/>
    </location>
</feature>
<keyword evidence="5 6" id="KW-0472">Membrane</keyword>
<dbReference type="PANTHER" id="PTHR30250:SF11">
    <property type="entry name" value="O-ANTIGEN TRANSPORTER-RELATED"/>
    <property type="match status" value="1"/>
</dbReference>
<feature type="transmembrane region" description="Helical" evidence="6">
    <location>
        <begin position="254"/>
        <end position="275"/>
    </location>
</feature>
<dbReference type="OrthoDB" id="112053at2157"/>
<feature type="transmembrane region" description="Helical" evidence="6">
    <location>
        <begin position="89"/>
        <end position="111"/>
    </location>
</feature>
<evidence type="ECO:0000256" key="6">
    <source>
        <dbReference type="SAM" id="Phobius"/>
    </source>
</evidence>
<dbReference type="PANTHER" id="PTHR30250">
    <property type="entry name" value="PST FAMILY PREDICTED COLANIC ACID TRANSPORTER"/>
    <property type="match status" value="1"/>
</dbReference>
<gene>
    <name evidence="7" type="ORF">HWN40_10520</name>
</gene>
<dbReference type="Proteomes" id="UP000509594">
    <property type="component" value="Chromosome"/>
</dbReference>
<keyword evidence="8" id="KW-1185">Reference proteome</keyword>
<evidence type="ECO:0000313" key="8">
    <source>
        <dbReference type="Proteomes" id="UP000509594"/>
    </source>
</evidence>
<dbReference type="AlphaFoldDB" id="A0A7D5J9Q5"/>
<keyword evidence="3 6" id="KW-0812">Transmembrane</keyword>
<accession>A0A7D5J9Q5</accession>
<evidence type="ECO:0000313" key="7">
    <source>
        <dbReference type="EMBL" id="QLC50630.1"/>
    </source>
</evidence>
<dbReference type="InterPro" id="IPR002797">
    <property type="entry name" value="Polysacc_synth"/>
</dbReference>
<organism evidence="7 8">
    <name type="scientific">Methanolobus zinderi</name>
    <dbReference type="NCBI Taxonomy" id="536044"/>
    <lineage>
        <taxon>Archaea</taxon>
        <taxon>Methanobacteriati</taxon>
        <taxon>Methanobacteriota</taxon>
        <taxon>Stenosarchaea group</taxon>
        <taxon>Methanomicrobia</taxon>
        <taxon>Methanosarcinales</taxon>
        <taxon>Methanosarcinaceae</taxon>
        <taxon>Methanolobus</taxon>
    </lineage>
</organism>
<sequence>MPIFSKLISKIMGIEEIQRQSIISFGGQIVLTIIGFLSTIYFARTVGASVLGAYFLFMAYHNIIGMVTDGGIGGAAIKRISEGEEQNEYFSAALVLRLFVTLSILILIIELRDYFVDLDNAGIFLWLLAALALSMLKGPLYSGIAGCGKMGIHATGNYIGDISRILFQIMAIFLGYELAGLAGGFVVGIIVSITIALRFFDLHVTLFEWRHIKNLSTFSFWLFLTSSGILVYSYADRIMIGYYLENADVGIYQIAVQFAALASFSTIALRSTLWPKISRWGKEQKIGLIEKSLSKAINFSLTLAIPVMIGGILVGDKLLYGLYGPEFSEGYITLVLILIAQIMNVFQYLFNTYLGALDFQKMSFKATTIGAIGNVILNILLIPVIGIDGAALATLITLALNSILLKKYLSNIISIDIEYPSVINILIASGCMAVFLILYRLLGSTSSTSLIIVPVILGAIIYFFILIRIDANIKKELKEIAIQTHLPWPKWL</sequence>
<feature type="transmembrane region" description="Helical" evidence="6">
    <location>
        <begin position="330"/>
        <end position="350"/>
    </location>
</feature>
<dbReference type="EMBL" id="CP058215">
    <property type="protein sequence ID" value="QLC50630.1"/>
    <property type="molecule type" value="Genomic_DNA"/>
</dbReference>
<dbReference type="Pfam" id="PF01943">
    <property type="entry name" value="Polysacc_synt"/>
    <property type="match status" value="1"/>
</dbReference>
<reference evidence="7 8" key="1">
    <citation type="submission" date="2020-06" db="EMBL/GenBank/DDBJ databases">
        <title>Methanolobus halotolerans sp. nov., isolated from a saline lake Tus in Siberia.</title>
        <authorList>
            <person name="Shen Y."/>
            <person name="Chen S.-C."/>
            <person name="Lai M.-C."/>
            <person name="Huang H.-H."/>
            <person name="Chiu H.-H."/>
            <person name="Tang S.-L."/>
            <person name="Rogozin D.Y."/>
            <person name="Degermendzhy A.G."/>
        </authorList>
    </citation>
    <scope>NUCLEOTIDE SEQUENCE [LARGE SCALE GENOMIC DNA]</scope>
    <source>
        <strain evidence="7 8">DSM 21339</strain>
    </source>
</reference>
<feature type="transmembrane region" description="Helical" evidence="6">
    <location>
        <begin position="212"/>
        <end position="234"/>
    </location>
</feature>
<protein>
    <submittedName>
        <fullName evidence="7">Flippase</fullName>
    </submittedName>
</protein>
<proteinExistence type="predicted"/>
<feature type="transmembrane region" description="Helical" evidence="6">
    <location>
        <begin position="296"/>
        <end position="315"/>
    </location>
</feature>
<comment type="subcellular location">
    <subcellularLocation>
        <location evidence="1">Cell membrane</location>
        <topology evidence="1">Multi-pass membrane protein</topology>
    </subcellularLocation>
</comment>
<evidence type="ECO:0000256" key="3">
    <source>
        <dbReference type="ARBA" id="ARBA00022692"/>
    </source>
</evidence>
<feature type="transmembrane region" description="Helical" evidence="6">
    <location>
        <begin position="182"/>
        <end position="200"/>
    </location>
</feature>
<dbReference type="GO" id="GO:0005886">
    <property type="term" value="C:plasma membrane"/>
    <property type="evidence" value="ECO:0007669"/>
    <property type="project" value="UniProtKB-SubCell"/>
</dbReference>
<name>A0A7D5J9Q5_9EURY</name>
<evidence type="ECO:0000256" key="4">
    <source>
        <dbReference type="ARBA" id="ARBA00022989"/>
    </source>
</evidence>
<feature type="transmembrane region" description="Helical" evidence="6">
    <location>
        <begin position="158"/>
        <end position="176"/>
    </location>
</feature>
<evidence type="ECO:0000256" key="2">
    <source>
        <dbReference type="ARBA" id="ARBA00022475"/>
    </source>
</evidence>